<proteinExistence type="predicted"/>
<evidence type="ECO:0000313" key="1">
    <source>
        <dbReference type="EMBL" id="CBE67828.1"/>
    </source>
</evidence>
<dbReference type="HOGENOM" id="CLU_3402710_0_0_0"/>
<dbReference type="Proteomes" id="UP000006898">
    <property type="component" value="Chromosome"/>
</dbReference>
<accession>D5MLG2</accession>
<reference evidence="1 2" key="1">
    <citation type="journal article" date="2010" name="Nature">
        <title>Nitrite-driven anaerobic methane oxidation by oxygenic bacteria.</title>
        <authorList>
            <person name="Ettwig K.F."/>
            <person name="Butler M.K."/>
            <person name="Le Paslier D."/>
            <person name="Pelletier E."/>
            <person name="Mangenot S."/>
            <person name="Kuypers M.M.M."/>
            <person name="Schreiber F."/>
            <person name="Dutilh B.E."/>
            <person name="Zedelius J."/>
            <person name="de Beer D."/>
            <person name="Gloerich J."/>
            <person name="Wessels H.J.C.T."/>
            <person name="van Allen T."/>
            <person name="Luesken F."/>
            <person name="Wu M."/>
            <person name="van de Pas-Schoonen K.T."/>
            <person name="Op den Camp H.J.M."/>
            <person name="Janssen-Megens E.M."/>
            <person name="Francoijs K-J."/>
            <person name="Stunnenberg H."/>
            <person name="Weissenbach J."/>
            <person name="Jetten M.S.M."/>
            <person name="Strous M."/>
        </authorList>
    </citation>
    <scope>NUCLEOTIDE SEQUENCE [LARGE SCALE GENOMIC DNA]</scope>
</reference>
<dbReference type="EMBL" id="FP565575">
    <property type="protein sequence ID" value="CBE67828.1"/>
    <property type="molecule type" value="Genomic_DNA"/>
</dbReference>
<sequence>MGVRLKGFRLKEDRLQGAIPKSLTAYSLNT</sequence>
<name>D5MLG2_METO1</name>
<gene>
    <name evidence="1" type="ORF">DAMO_0762</name>
</gene>
<dbReference type="AlphaFoldDB" id="D5MLG2"/>
<organism evidence="1 2">
    <name type="scientific">Methylomirabilis oxygeniifera</name>
    <dbReference type="NCBI Taxonomy" id="671143"/>
    <lineage>
        <taxon>Bacteria</taxon>
        <taxon>Candidatus Methylomirabilota</taxon>
        <taxon>Candidatus Methylomirabilia</taxon>
        <taxon>Candidatus Methylomirabilales</taxon>
        <taxon>Candidatus Methylomirabilaceae</taxon>
        <taxon>Candidatus Methylomirabilis</taxon>
    </lineage>
</organism>
<dbReference type="KEGG" id="mox:DAMO_0762"/>
<protein>
    <submittedName>
        <fullName evidence="1">Uncharacterized protein</fullName>
    </submittedName>
</protein>
<evidence type="ECO:0000313" key="2">
    <source>
        <dbReference type="Proteomes" id="UP000006898"/>
    </source>
</evidence>